<proteinExistence type="predicted"/>
<gene>
    <name evidence="1" type="ORF">F444_04298</name>
</gene>
<dbReference type="Proteomes" id="UP000028582">
    <property type="component" value="Unassembled WGS sequence"/>
</dbReference>
<protein>
    <submittedName>
        <fullName evidence="1">Uncharacterized protein</fullName>
    </submittedName>
</protein>
<evidence type="ECO:0000313" key="1">
    <source>
        <dbReference type="EMBL" id="ETO81393.1"/>
    </source>
</evidence>
<sequence>MQQRFPDNALKGGPPTNIRPALECCNNDALCQACQHRPKTHIVMIEAIMFLKTNRLFWDSKLVAREAHAEDRENQRIL</sequence>
<organism evidence="1 2">
    <name type="scientific">Phytophthora nicotianae P1976</name>
    <dbReference type="NCBI Taxonomy" id="1317066"/>
    <lineage>
        <taxon>Eukaryota</taxon>
        <taxon>Sar</taxon>
        <taxon>Stramenopiles</taxon>
        <taxon>Oomycota</taxon>
        <taxon>Peronosporomycetes</taxon>
        <taxon>Peronosporales</taxon>
        <taxon>Peronosporaceae</taxon>
        <taxon>Phytophthora</taxon>
    </lineage>
</organism>
<reference evidence="1 2" key="1">
    <citation type="submission" date="2013-11" db="EMBL/GenBank/DDBJ databases">
        <title>The Genome Sequence of Phytophthora parasitica P1976.</title>
        <authorList>
            <consortium name="The Broad Institute Genomics Platform"/>
            <person name="Russ C."/>
            <person name="Tyler B."/>
            <person name="Panabieres F."/>
            <person name="Shan W."/>
            <person name="Tripathy S."/>
            <person name="Grunwald N."/>
            <person name="Machado M."/>
            <person name="Johnson C.S."/>
            <person name="Walker B."/>
            <person name="Young S."/>
            <person name="Zeng Q."/>
            <person name="Gargeya S."/>
            <person name="Fitzgerald M."/>
            <person name="Haas B."/>
            <person name="Abouelleil A."/>
            <person name="Allen A.W."/>
            <person name="Alvarado L."/>
            <person name="Arachchi H.M."/>
            <person name="Berlin A.M."/>
            <person name="Chapman S.B."/>
            <person name="Gainer-Dewar J."/>
            <person name="Goldberg J."/>
            <person name="Griggs A."/>
            <person name="Gujja S."/>
            <person name="Hansen M."/>
            <person name="Howarth C."/>
            <person name="Imamovic A."/>
            <person name="Ireland A."/>
            <person name="Larimer J."/>
            <person name="McCowan C."/>
            <person name="Murphy C."/>
            <person name="Pearson M."/>
            <person name="Poon T.W."/>
            <person name="Priest M."/>
            <person name="Roberts A."/>
            <person name="Saif S."/>
            <person name="Shea T."/>
            <person name="Sisk P."/>
            <person name="Sykes S."/>
            <person name="Wortman J."/>
            <person name="Nusbaum C."/>
            <person name="Birren B."/>
        </authorList>
    </citation>
    <scope>NUCLEOTIDE SEQUENCE [LARGE SCALE GENOMIC DNA]</scope>
    <source>
        <strain evidence="1 2">P1976</strain>
    </source>
</reference>
<dbReference type="EMBL" id="ANJA01000864">
    <property type="protein sequence ID" value="ETO81393.1"/>
    <property type="molecule type" value="Genomic_DNA"/>
</dbReference>
<evidence type="ECO:0000313" key="2">
    <source>
        <dbReference type="Proteomes" id="UP000028582"/>
    </source>
</evidence>
<accession>A0A081AR82</accession>
<dbReference type="AlphaFoldDB" id="A0A081AR82"/>
<comment type="caution">
    <text evidence="1">The sequence shown here is derived from an EMBL/GenBank/DDBJ whole genome shotgun (WGS) entry which is preliminary data.</text>
</comment>
<name>A0A081AR82_PHYNI</name>